<sequence>MPTGACFPRPGHGQTSTILHATPPTLQLTYYNPLSFDLQKITLLRSRIDTTTKEITYYSPPQLTIIILFPAAEYGMKKTRHILSTQKLILIKLRSKYVSPGICMRKGFPIDI</sequence>
<name>A0ABP1SAE5_9HEXA</name>
<organism evidence="1 2">
    <name type="scientific">Orchesella dallaii</name>
    <dbReference type="NCBI Taxonomy" id="48710"/>
    <lineage>
        <taxon>Eukaryota</taxon>
        <taxon>Metazoa</taxon>
        <taxon>Ecdysozoa</taxon>
        <taxon>Arthropoda</taxon>
        <taxon>Hexapoda</taxon>
        <taxon>Collembola</taxon>
        <taxon>Entomobryomorpha</taxon>
        <taxon>Entomobryoidea</taxon>
        <taxon>Orchesellidae</taxon>
        <taxon>Orchesellinae</taxon>
        <taxon>Orchesella</taxon>
    </lineage>
</organism>
<dbReference type="EMBL" id="CAXLJM020000166">
    <property type="protein sequence ID" value="CAL8147802.1"/>
    <property type="molecule type" value="Genomic_DNA"/>
</dbReference>
<accession>A0ABP1SAE5</accession>
<reference evidence="1 2" key="1">
    <citation type="submission" date="2024-08" db="EMBL/GenBank/DDBJ databases">
        <authorList>
            <person name="Cucini C."/>
            <person name="Frati F."/>
        </authorList>
    </citation>
    <scope>NUCLEOTIDE SEQUENCE [LARGE SCALE GENOMIC DNA]</scope>
</reference>
<proteinExistence type="predicted"/>
<comment type="caution">
    <text evidence="1">The sequence shown here is derived from an EMBL/GenBank/DDBJ whole genome shotgun (WGS) entry which is preliminary data.</text>
</comment>
<gene>
    <name evidence="1" type="ORF">ODALV1_LOCUS31242</name>
</gene>
<evidence type="ECO:0000313" key="1">
    <source>
        <dbReference type="EMBL" id="CAL8147802.1"/>
    </source>
</evidence>
<protein>
    <submittedName>
        <fullName evidence="1">Uncharacterized protein</fullName>
    </submittedName>
</protein>
<keyword evidence="2" id="KW-1185">Reference proteome</keyword>
<evidence type="ECO:0000313" key="2">
    <source>
        <dbReference type="Proteomes" id="UP001642540"/>
    </source>
</evidence>
<dbReference type="Proteomes" id="UP001642540">
    <property type="component" value="Unassembled WGS sequence"/>
</dbReference>